<name>A2SLP6_METPP</name>
<dbReference type="InterPro" id="IPR005534">
    <property type="entry name" value="Curli_assmbl/transp-comp_CsgG"/>
</dbReference>
<feature type="region of interest" description="Disordered" evidence="1">
    <location>
        <begin position="240"/>
        <end position="292"/>
    </location>
</feature>
<gene>
    <name evidence="3" type="ordered locus">Mpe_A3532</name>
</gene>
<evidence type="ECO:0000256" key="1">
    <source>
        <dbReference type="SAM" id="MobiDB-lite"/>
    </source>
</evidence>
<dbReference type="STRING" id="420662.Mpe_A3532"/>
<evidence type="ECO:0008006" key="5">
    <source>
        <dbReference type="Google" id="ProtNLM"/>
    </source>
</evidence>
<dbReference type="RefSeq" id="WP_011831105.1">
    <property type="nucleotide sequence ID" value="NC_008825.1"/>
</dbReference>
<feature type="chain" id="PRO_5002646490" description="Lipoprotein" evidence="2">
    <location>
        <begin position="25"/>
        <end position="292"/>
    </location>
</feature>
<evidence type="ECO:0000256" key="2">
    <source>
        <dbReference type="SAM" id="SignalP"/>
    </source>
</evidence>
<dbReference type="PROSITE" id="PS51257">
    <property type="entry name" value="PROKAR_LIPOPROTEIN"/>
    <property type="match status" value="1"/>
</dbReference>
<dbReference type="EMBL" id="CP000555">
    <property type="protein sequence ID" value="ABM96485.1"/>
    <property type="molecule type" value="Genomic_DNA"/>
</dbReference>
<evidence type="ECO:0000313" key="3">
    <source>
        <dbReference type="EMBL" id="ABM96485.1"/>
    </source>
</evidence>
<accession>A2SLP6</accession>
<dbReference type="HOGENOM" id="CLU_952517_0_0_4"/>
<feature type="compositionally biased region" description="Low complexity" evidence="1">
    <location>
        <begin position="282"/>
        <end position="292"/>
    </location>
</feature>
<feature type="compositionally biased region" description="Pro residues" evidence="1">
    <location>
        <begin position="257"/>
        <end position="281"/>
    </location>
</feature>
<keyword evidence="2" id="KW-0732">Signal</keyword>
<reference evidence="3 4" key="1">
    <citation type="journal article" date="2007" name="J. Bacteriol.">
        <title>Whole-genome analysis of the methyl tert-butyl ether-degrading beta-proteobacterium Methylibium petroleiphilum PM1.</title>
        <authorList>
            <person name="Kane S.R."/>
            <person name="Chakicherla A.Y."/>
            <person name="Chain P.S.G."/>
            <person name="Schmidt R."/>
            <person name="Shin M.W."/>
            <person name="Legler T.C."/>
            <person name="Scow K.M."/>
            <person name="Larimer F.W."/>
            <person name="Lucas S.M."/>
            <person name="Richardson P.M."/>
            <person name="Hristova K.R."/>
        </authorList>
    </citation>
    <scope>NUCLEOTIDE SEQUENCE [LARGE SCALE GENOMIC DNA]</scope>
    <source>
        <strain evidence="4">ATCC BAA-1232 / LMG 22953 / PM1</strain>
    </source>
</reference>
<feature type="signal peptide" evidence="2">
    <location>
        <begin position="1"/>
        <end position="24"/>
    </location>
</feature>
<dbReference type="Proteomes" id="UP000000366">
    <property type="component" value="Chromosome"/>
</dbReference>
<protein>
    <recommendedName>
        <fullName evidence="5">Lipoprotein</fullName>
    </recommendedName>
</protein>
<dbReference type="Pfam" id="PF03783">
    <property type="entry name" value="CsgG"/>
    <property type="match status" value="1"/>
</dbReference>
<proteinExistence type="predicted"/>
<keyword evidence="4" id="KW-1185">Reference proteome</keyword>
<organism evidence="3 4">
    <name type="scientific">Methylibium petroleiphilum (strain ATCC BAA-1232 / LMG 22953 / PM1)</name>
    <dbReference type="NCBI Taxonomy" id="420662"/>
    <lineage>
        <taxon>Bacteria</taxon>
        <taxon>Pseudomonadati</taxon>
        <taxon>Pseudomonadota</taxon>
        <taxon>Betaproteobacteria</taxon>
        <taxon>Burkholderiales</taxon>
        <taxon>Sphaerotilaceae</taxon>
        <taxon>Methylibium</taxon>
    </lineage>
</organism>
<dbReference type="AlphaFoldDB" id="A2SLP6"/>
<evidence type="ECO:0000313" key="4">
    <source>
        <dbReference type="Proteomes" id="UP000000366"/>
    </source>
</evidence>
<dbReference type="eggNOG" id="COG1462">
    <property type="taxonomic scope" value="Bacteria"/>
</dbReference>
<sequence length="292" mass="29777">MKQSLRALAVVALAALGIAGCSTSKTEIGGPSDMAIADQAPPQEGGVGRCEKRLGTVAITESEVNSQALMSAGLPRSMAPLVRHLLIRSGCFNVVDRGAAYSLLEAERRLREQLGTDANATVARHLQPLDYILRAEIVFAEQIGQSKGVLGGVFGDVIGGIGGQYNKKEAVVLLSVVDARTSEITSSVFGRGTSDSAGLGSLVLSSGVFAIDGGWADTPQAKTVAAALVDAWNRTLPKLPAADIAPPPKAKPVVAPVAPPAPVPLPLPLEPSAAPPPPVPASAPERAASAPA</sequence>
<dbReference type="GO" id="GO:0030288">
    <property type="term" value="C:outer membrane-bounded periplasmic space"/>
    <property type="evidence" value="ECO:0007669"/>
    <property type="project" value="InterPro"/>
</dbReference>
<dbReference type="KEGG" id="mpt:Mpe_A3532"/>